<dbReference type="EMBL" id="LAZR01002656">
    <property type="protein sequence ID" value="KKN27223.1"/>
    <property type="molecule type" value="Genomic_DNA"/>
</dbReference>
<proteinExistence type="predicted"/>
<reference evidence="2" key="1">
    <citation type="journal article" date="2015" name="Nature">
        <title>Complex archaea that bridge the gap between prokaryotes and eukaryotes.</title>
        <authorList>
            <person name="Spang A."/>
            <person name="Saw J.H."/>
            <person name="Jorgensen S.L."/>
            <person name="Zaremba-Niedzwiedzka K."/>
            <person name="Martijn J."/>
            <person name="Lind A.E."/>
            <person name="van Eijk R."/>
            <person name="Schleper C."/>
            <person name="Guy L."/>
            <person name="Ettema T.J."/>
        </authorList>
    </citation>
    <scope>NUCLEOTIDE SEQUENCE</scope>
</reference>
<name>A0A0F9SCV4_9ZZZZ</name>
<keyword evidence="1" id="KW-0812">Transmembrane</keyword>
<protein>
    <recommendedName>
        <fullName evidence="3">Transmembrane anchor protein</fullName>
    </recommendedName>
</protein>
<keyword evidence="1" id="KW-1133">Transmembrane helix</keyword>
<dbReference type="AlphaFoldDB" id="A0A0F9SCV4"/>
<keyword evidence="1" id="KW-0472">Membrane</keyword>
<organism evidence="2">
    <name type="scientific">marine sediment metagenome</name>
    <dbReference type="NCBI Taxonomy" id="412755"/>
    <lineage>
        <taxon>unclassified sequences</taxon>
        <taxon>metagenomes</taxon>
        <taxon>ecological metagenomes</taxon>
    </lineage>
</organism>
<evidence type="ECO:0000256" key="1">
    <source>
        <dbReference type="SAM" id="Phobius"/>
    </source>
</evidence>
<evidence type="ECO:0000313" key="2">
    <source>
        <dbReference type="EMBL" id="KKN27223.1"/>
    </source>
</evidence>
<evidence type="ECO:0008006" key="3">
    <source>
        <dbReference type="Google" id="ProtNLM"/>
    </source>
</evidence>
<accession>A0A0F9SCV4</accession>
<gene>
    <name evidence="2" type="ORF">LCGC14_0866810</name>
</gene>
<feature type="transmembrane region" description="Helical" evidence="1">
    <location>
        <begin position="18"/>
        <end position="38"/>
    </location>
</feature>
<sequence>MHNGNKPNPDELPTSAQLIKSTILAAVAAVAILVTVVLPSEYGIDPTGIGKAVGLAEMGDIKVQLAEEAEADRLLEIQNTGAIEEQSSLGGGFFSFFVGAAHAQTADPEWTDQFSVTLTPGEGIEVKLVMEEGAEAEFLWVAENGVVNFDLHGDGGGNNISYAKGRAVEEEEGVLTAAFTGNHGWFWRNRDGQDVTVTLYVRGDYSEMKLP</sequence>
<comment type="caution">
    <text evidence="2">The sequence shown here is derived from an EMBL/GenBank/DDBJ whole genome shotgun (WGS) entry which is preliminary data.</text>
</comment>